<dbReference type="AlphaFoldDB" id="A0A1M7M6N4"/>
<protein>
    <submittedName>
        <fullName evidence="1">Uncharacterized protein</fullName>
    </submittedName>
</protein>
<organism evidence="1 2">
    <name type="scientific">Flavobacterium saccharophilum</name>
    <dbReference type="NCBI Taxonomy" id="29534"/>
    <lineage>
        <taxon>Bacteria</taxon>
        <taxon>Pseudomonadati</taxon>
        <taxon>Bacteroidota</taxon>
        <taxon>Flavobacteriia</taxon>
        <taxon>Flavobacteriales</taxon>
        <taxon>Flavobacteriaceae</taxon>
        <taxon>Flavobacterium</taxon>
    </lineage>
</organism>
<evidence type="ECO:0000313" key="2">
    <source>
        <dbReference type="Proteomes" id="UP000184121"/>
    </source>
</evidence>
<dbReference type="STRING" id="29534.SAMN05444366_4360"/>
<dbReference type="EMBL" id="FRBY01000007">
    <property type="protein sequence ID" value="SHM85910.1"/>
    <property type="molecule type" value="Genomic_DNA"/>
</dbReference>
<accession>A0A1M7M6N4</accession>
<gene>
    <name evidence="1" type="ORF">SAMN05444366_4360</name>
</gene>
<sequence>MYFFLLLVTFIFLFSSLLKHLKTKIVFKIKTMKNILLLFLISFPFFNYGQSNQILDFKPGYSLETIYRQATSNSSDYEVVYSGNEKFLENLKQNGIVNPTKIKNSFNLETLSKTGKTDKSGNFPITIEYLKSIDANGKTIIPNGTLLYGKTSSSTMPEMDSIVSKGMEESFKNIIFQTVKSTFSQLVMPQKKLKIGESFIQESPLTLPIAGINIEMQITTTYRLKSMNSKNAFFDITQTYTMKMSDSRFETNGAGIGKGDLIYDIPNHFITGNTLVMDFNLDLKSTDFTLQLKSKSDFKQTSEISKN</sequence>
<reference evidence="2" key="1">
    <citation type="submission" date="2016-11" db="EMBL/GenBank/DDBJ databases">
        <authorList>
            <person name="Varghese N."/>
            <person name="Submissions S."/>
        </authorList>
    </citation>
    <scope>NUCLEOTIDE SEQUENCE [LARGE SCALE GENOMIC DNA]</scope>
    <source>
        <strain evidence="2">DSM 1811</strain>
    </source>
</reference>
<name>A0A1M7M6N4_9FLAO</name>
<dbReference type="Proteomes" id="UP000184121">
    <property type="component" value="Unassembled WGS sequence"/>
</dbReference>
<proteinExistence type="predicted"/>
<evidence type="ECO:0000313" key="1">
    <source>
        <dbReference type="EMBL" id="SHM85910.1"/>
    </source>
</evidence>
<keyword evidence="2" id="KW-1185">Reference proteome</keyword>